<reference evidence="1" key="2">
    <citation type="submission" date="2023-04" db="EMBL/GenBank/DDBJ databases">
        <authorList>
            <person name="Bu L."/>
            <person name="Lu L."/>
            <person name="Laidemitt M.R."/>
            <person name="Zhang S.M."/>
            <person name="Mutuku M."/>
            <person name="Mkoji G."/>
            <person name="Steinauer M."/>
            <person name="Loker E.S."/>
        </authorList>
    </citation>
    <scope>NUCLEOTIDE SEQUENCE</scope>
    <source>
        <strain evidence="1">KasaAsao</strain>
        <tissue evidence="1">Whole Snail</tissue>
    </source>
</reference>
<dbReference type="EMBL" id="JASAOG010000150">
    <property type="protein sequence ID" value="KAK0047476.1"/>
    <property type="molecule type" value="Genomic_DNA"/>
</dbReference>
<evidence type="ECO:0000313" key="1">
    <source>
        <dbReference type="EMBL" id="KAK0047476.1"/>
    </source>
</evidence>
<comment type="caution">
    <text evidence="1">The sequence shown here is derived from an EMBL/GenBank/DDBJ whole genome shotgun (WGS) entry which is preliminary data.</text>
</comment>
<evidence type="ECO:0000313" key="2">
    <source>
        <dbReference type="Proteomes" id="UP001233172"/>
    </source>
</evidence>
<dbReference type="AlphaFoldDB" id="A0AAD8B3R2"/>
<keyword evidence="2" id="KW-1185">Reference proteome</keyword>
<reference evidence="1" key="1">
    <citation type="journal article" date="2023" name="PLoS Negl. Trop. Dis.">
        <title>A genome sequence for Biomphalaria pfeifferi, the major vector snail for the human-infecting parasite Schistosoma mansoni.</title>
        <authorList>
            <person name="Bu L."/>
            <person name="Lu L."/>
            <person name="Laidemitt M.R."/>
            <person name="Zhang S.M."/>
            <person name="Mutuku M."/>
            <person name="Mkoji G."/>
            <person name="Steinauer M."/>
            <person name="Loker E.S."/>
        </authorList>
    </citation>
    <scope>NUCLEOTIDE SEQUENCE</scope>
    <source>
        <strain evidence="1">KasaAsao</strain>
    </source>
</reference>
<organism evidence="1 2">
    <name type="scientific">Biomphalaria pfeifferi</name>
    <name type="common">Bloodfluke planorb</name>
    <name type="synonym">Freshwater snail</name>
    <dbReference type="NCBI Taxonomy" id="112525"/>
    <lineage>
        <taxon>Eukaryota</taxon>
        <taxon>Metazoa</taxon>
        <taxon>Spiralia</taxon>
        <taxon>Lophotrochozoa</taxon>
        <taxon>Mollusca</taxon>
        <taxon>Gastropoda</taxon>
        <taxon>Heterobranchia</taxon>
        <taxon>Euthyneura</taxon>
        <taxon>Panpulmonata</taxon>
        <taxon>Hygrophila</taxon>
        <taxon>Lymnaeoidea</taxon>
        <taxon>Planorbidae</taxon>
        <taxon>Biomphalaria</taxon>
    </lineage>
</organism>
<dbReference type="Proteomes" id="UP001233172">
    <property type="component" value="Unassembled WGS sequence"/>
</dbReference>
<protein>
    <submittedName>
        <fullName evidence="1">Uncharacterized protein</fullName>
    </submittedName>
</protein>
<feature type="non-terminal residue" evidence="1">
    <location>
        <position position="92"/>
    </location>
</feature>
<accession>A0AAD8B3R2</accession>
<name>A0AAD8B3R2_BIOPF</name>
<gene>
    <name evidence="1" type="ORF">Bpfe_023028</name>
</gene>
<sequence length="92" mass="10383">MTPGRGLRSDGPPFCVGFVGECDLIGDFFRMGARSKQPNHNEFSQMFRNSAGFINPSKPSPAKLFEHIHPHKKEKQKTSIEGLTQKFGFWKS</sequence>
<proteinExistence type="predicted"/>